<dbReference type="RefSeq" id="XP_037213106.1">
    <property type="nucleotide sequence ID" value="XM_037370514.1"/>
</dbReference>
<evidence type="ECO:0000256" key="1">
    <source>
        <dbReference type="SAM" id="MobiDB-lite"/>
    </source>
</evidence>
<sequence length="409" mass="42303">MRRRWRTRRRRHVAGPCQVEGGTIYGIAQDTDIVFHAGQRRENRRDLLLLRLGRIAQDTSMPDIVFTLDSSPSSTFWYAGSARFAYRTLFFAASGLTNGPHTVSWVFNTHAGSPRDLQAALFDYAVVTAGTADPAPGPGPAPQGGGSTGESKLPSSGTGATTSAPLTGSGPHSLSSSPPSTHSTPAGSAAGAIVSSGATTNTVSNSNSPSTNSGASGAPAAAPPKSASHIAAILGAVFGTLGAIIIVGLALCLHRRRGRQRRRHSLLVARPVTDYKPDGPMGVEEAIEMSGGGSRGRVRRTLLVHPFVETDVETGVSAEQLSKAREAGYGASPTGTATASTARLLPGLHTQTETHPSPLSPDTPSTGTPTSAVTARERLLEARLAQLEATLAGAPPPPYIADSEGEADR</sequence>
<feature type="compositionally biased region" description="Low complexity" evidence="1">
    <location>
        <begin position="165"/>
        <end position="223"/>
    </location>
</feature>
<organism evidence="3 4">
    <name type="scientific">Mycena indigotica</name>
    <dbReference type="NCBI Taxonomy" id="2126181"/>
    <lineage>
        <taxon>Eukaryota</taxon>
        <taxon>Fungi</taxon>
        <taxon>Dikarya</taxon>
        <taxon>Basidiomycota</taxon>
        <taxon>Agaricomycotina</taxon>
        <taxon>Agaricomycetes</taxon>
        <taxon>Agaricomycetidae</taxon>
        <taxon>Agaricales</taxon>
        <taxon>Marasmiineae</taxon>
        <taxon>Mycenaceae</taxon>
        <taxon>Mycena</taxon>
    </lineage>
</organism>
<proteinExistence type="predicted"/>
<dbReference type="Proteomes" id="UP000636479">
    <property type="component" value="Unassembled WGS sequence"/>
</dbReference>
<reference evidence="3" key="1">
    <citation type="submission" date="2020-05" db="EMBL/GenBank/DDBJ databases">
        <title>Mycena genomes resolve the evolution of fungal bioluminescence.</title>
        <authorList>
            <person name="Tsai I.J."/>
        </authorList>
    </citation>
    <scope>NUCLEOTIDE SEQUENCE</scope>
    <source>
        <strain evidence="3">171206Taipei</strain>
    </source>
</reference>
<protein>
    <submittedName>
        <fullName evidence="3">Myb-DNA-bind-2 domain-containing protein</fullName>
    </submittedName>
</protein>
<evidence type="ECO:0000313" key="3">
    <source>
        <dbReference type="EMBL" id="KAF7288954.1"/>
    </source>
</evidence>
<keyword evidence="2" id="KW-0812">Transmembrane</keyword>
<feature type="region of interest" description="Disordered" evidence="1">
    <location>
        <begin position="349"/>
        <end position="376"/>
    </location>
</feature>
<keyword evidence="4" id="KW-1185">Reference proteome</keyword>
<dbReference type="AlphaFoldDB" id="A0A8H6VUQ9"/>
<feature type="compositionally biased region" description="Low complexity" evidence="1">
    <location>
        <begin position="354"/>
        <end position="371"/>
    </location>
</feature>
<dbReference type="EMBL" id="JACAZF010000018">
    <property type="protein sequence ID" value="KAF7288954.1"/>
    <property type="molecule type" value="Genomic_DNA"/>
</dbReference>
<name>A0A8H6VUQ9_9AGAR</name>
<keyword evidence="2" id="KW-0472">Membrane</keyword>
<accession>A0A8H6VUQ9</accession>
<evidence type="ECO:0000256" key="2">
    <source>
        <dbReference type="SAM" id="Phobius"/>
    </source>
</evidence>
<gene>
    <name evidence="3" type="ORF">MIND_01411900</name>
</gene>
<comment type="caution">
    <text evidence="3">The sequence shown here is derived from an EMBL/GenBank/DDBJ whole genome shotgun (WGS) entry which is preliminary data.</text>
</comment>
<dbReference type="GeneID" id="59353030"/>
<feature type="compositionally biased region" description="Polar residues" evidence="1">
    <location>
        <begin position="153"/>
        <end position="164"/>
    </location>
</feature>
<evidence type="ECO:0000313" key="4">
    <source>
        <dbReference type="Proteomes" id="UP000636479"/>
    </source>
</evidence>
<feature type="region of interest" description="Disordered" evidence="1">
    <location>
        <begin position="388"/>
        <end position="409"/>
    </location>
</feature>
<feature type="region of interest" description="Disordered" evidence="1">
    <location>
        <begin position="132"/>
        <end position="223"/>
    </location>
</feature>
<keyword evidence="2" id="KW-1133">Transmembrane helix</keyword>
<feature type="transmembrane region" description="Helical" evidence="2">
    <location>
        <begin position="230"/>
        <end position="253"/>
    </location>
</feature>